<feature type="transmembrane region" description="Helical" evidence="13">
    <location>
        <begin position="6"/>
        <end position="22"/>
    </location>
</feature>
<evidence type="ECO:0000256" key="4">
    <source>
        <dbReference type="ARBA" id="ARBA00022692"/>
    </source>
</evidence>
<evidence type="ECO:0000256" key="9">
    <source>
        <dbReference type="ARBA" id="ARBA00023310"/>
    </source>
</evidence>
<dbReference type="CDD" id="cd06503">
    <property type="entry name" value="ATP-synt_Fo_b"/>
    <property type="match status" value="1"/>
</dbReference>
<dbReference type="RefSeq" id="WP_020335244.1">
    <property type="nucleotide sequence ID" value="NZ_ATFJ01000036.1"/>
</dbReference>
<dbReference type="InterPro" id="IPR002146">
    <property type="entry name" value="ATP_synth_b/b'su_bac/chlpt"/>
</dbReference>
<accession>A0AAN0Y6M0</accession>
<dbReference type="Pfam" id="PF00430">
    <property type="entry name" value="ATP-synt_B"/>
    <property type="match status" value="1"/>
</dbReference>
<dbReference type="GeneID" id="70915582"/>
<keyword evidence="2 13" id="KW-0813">Transport</keyword>
<comment type="subcellular location">
    <subcellularLocation>
        <location evidence="13">Cell membrane</location>
        <topology evidence="13">Single-pass membrane protein</topology>
    </subcellularLocation>
    <subcellularLocation>
        <location evidence="12">Endomembrane system</location>
        <topology evidence="12">Single-pass membrane protein</topology>
    </subcellularLocation>
</comment>
<sequence length="249" mass="28716">MEFSWTTFVLEIINFLVLIWILKRFLFKPVKAVVSQRQADIDKQLLESQRLNDESAALKDEYENRLVNWEHQCQQAREALRREIDAERASQLDLLKQSLEQEKKKAQVVESRQRMEAIRDSEQQALHQSAQFATSLLSRASGPELEARLLDILLEDLSSLSEEQAASLLHQWGVMPEVIEVSSAYPIPEQKRQELESALKTVSQLSIPVQYDENPELIAGVFITIGAWCLRANIRDDLKGFMEFAYVTR</sequence>
<keyword evidence="5 13" id="KW-0375">Hydrogen ion transport</keyword>
<name>A0AAN0Y6M0_VIBNA</name>
<comment type="subunit">
    <text evidence="13">F-type ATPases have 2 components, F(1) - the catalytic core - and F(0) - the membrane proton channel. F(1) has five subunits: alpha(3), beta(3), gamma(1), delta(1), epsilon(1). F(0) has three main subunits: a(1), b(2) and c(10-14). The alpha and beta chains form an alternating ring which encloses part of the gamma chain. F(1) is attached to F(0) by a central stalk formed by the gamma and epsilon chains, while a peripheral stalk is formed by the delta and b chains.</text>
</comment>
<evidence type="ECO:0000256" key="10">
    <source>
        <dbReference type="ARBA" id="ARBA00025198"/>
    </source>
</evidence>
<dbReference type="AlphaFoldDB" id="A0AAN0Y6M0"/>
<comment type="similarity">
    <text evidence="1 13 14">Belongs to the ATPase B chain family.</text>
</comment>
<keyword evidence="17" id="KW-1185">Reference proteome</keyword>
<dbReference type="GO" id="GO:0012505">
    <property type="term" value="C:endomembrane system"/>
    <property type="evidence" value="ECO:0007669"/>
    <property type="project" value="UniProtKB-SubCell"/>
</dbReference>
<evidence type="ECO:0000313" key="17">
    <source>
        <dbReference type="Proteomes" id="UP000092741"/>
    </source>
</evidence>
<dbReference type="Proteomes" id="UP000092741">
    <property type="component" value="Chromosome 2"/>
</dbReference>
<evidence type="ECO:0000313" key="16">
    <source>
        <dbReference type="EMBL" id="ANQ14597.1"/>
    </source>
</evidence>
<organism evidence="16 17">
    <name type="scientific">Vibrio natriegens NBRC 15636 = ATCC 14048 = DSM 759</name>
    <dbReference type="NCBI Taxonomy" id="1219067"/>
    <lineage>
        <taxon>Bacteria</taxon>
        <taxon>Pseudomonadati</taxon>
        <taxon>Pseudomonadota</taxon>
        <taxon>Gammaproteobacteria</taxon>
        <taxon>Vibrionales</taxon>
        <taxon>Vibrionaceae</taxon>
        <taxon>Vibrio</taxon>
    </lineage>
</organism>
<dbReference type="GO" id="GO:0005886">
    <property type="term" value="C:plasma membrane"/>
    <property type="evidence" value="ECO:0007669"/>
    <property type="project" value="UniProtKB-SubCell"/>
</dbReference>
<keyword evidence="9 13" id="KW-0066">ATP synthesis</keyword>
<evidence type="ECO:0000256" key="6">
    <source>
        <dbReference type="ARBA" id="ARBA00022989"/>
    </source>
</evidence>
<evidence type="ECO:0000256" key="15">
    <source>
        <dbReference type="SAM" id="Coils"/>
    </source>
</evidence>
<dbReference type="EMBL" id="CP016346">
    <property type="protein sequence ID" value="ANQ14597.1"/>
    <property type="molecule type" value="Genomic_DNA"/>
</dbReference>
<dbReference type="GO" id="GO:0045259">
    <property type="term" value="C:proton-transporting ATP synthase complex"/>
    <property type="evidence" value="ECO:0007669"/>
    <property type="project" value="UniProtKB-KW"/>
</dbReference>
<evidence type="ECO:0000256" key="8">
    <source>
        <dbReference type="ARBA" id="ARBA00023136"/>
    </source>
</evidence>
<keyword evidence="6 13" id="KW-1133">Transmembrane helix</keyword>
<keyword evidence="13" id="KW-1003">Cell membrane</keyword>
<comment type="function">
    <text evidence="10 13">F(1)F(0) ATP synthase produces ATP from ADP in the presence of a proton or sodium gradient. F-type ATPases consist of two structural domains, F(1) containing the extramembraneous catalytic core and F(0) containing the membrane proton channel, linked together by a central stalk and a peripheral stalk. During catalysis, ATP synthesis in the catalytic domain of F(1) is coupled via a rotary mechanism of the central stalk subunits to proton translocation.</text>
</comment>
<dbReference type="KEGG" id="vna:PN96_22300"/>
<dbReference type="GO" id="GO:0046961">
    <property type="term" value="F:proton-transporting ATPase activity, rotational mechanism"/>
    <property type="evidence" value="ECO:0007669"/>
    <property type="project" value="TreeGrafter"/>
</dbReference>
<evidence type="ECO:0000256" key="2">
    <source>
        <dbReference type="ARBA" id="ARBA00022448"/>
    </source>
</evidence>
<dbReference type="GO" id="GO:0046933">
    <property type="term" value="F:proton-transporting ATP synthase activity, rotational mechanism"/>
    <property type="evidence" value="ECO:0007669"/>
    <property type="project" value="UniProtKB-UniRule"/>
</dbReference>
<evidence type="ECO:0000256" key="3">
    <source>
        <dbReference type="ARBA" id="ARBA00022547"/>
    </source>
</evidence>
<evidence type="ECO:0000256" key="11">
    <source>
        <dbReference type="ARBA" id="ARBA00025614"/>
    </source>
</evidence>
<evidence type="ECO:0000256" key="5">
    <source>
        <dbReference type="ARBA" id="ARBA00022781"/>
    </source>
</evidence>
<gene>
    <name evidence="13" type="primary">atpF</name>
    <name evidence="16" type="ORF">BA890_17795</name>
</gene>
<keyword evidence="4 13" id="KW-0812">Transmembrane</keyword>
<feature type="coiled-coil region" evidence="15">
    <location>
        <begin position="41"/>
        <end position="112"/>
    </location>
</feature>
<dbReference type="PANTHER" id="PTHR33445">
    <property type="entry name" value="ATP SYNTHASE SUBUNIT B', CHLOROPLASTIC"/>
    <property type="match status" value="1"/>
</dbReference>
<evidence type="ECO:0000256" key="12">
    <source>
        <dbReference type="ARBA" id="ARBA00037847"/>
    </source>
</evidence>
<dbReference type="PANTHER" id="PTHR33445:SF2">
    <property type="entry name" value="ATP SYNTHASE SUBUNIT B', CHLOROPLASTIC"/>
    <property type="match status" value="1"/>
</dbReference>
<evidence type="ECO:0000256" key="7">
    <source>
        <dbReference type="ARBA" id="ARBA00023065"/>
    </source>
</evidence>
<reference evidence="16 17" key="1">
    <citation type="submission" date="2016-07" db="EMBL/GenBank/DDBJ databases">
        <title>Developing Vibrio natriegens as a novel, fast-growing host for biotechnology.</title>
        <authorList>
            <person name="Weinstock M.T."/>
            <person name="Hesek E.D."/>
            <person name="Wilson C.M."/>
            <person name="Gibson D.G."/>
        </authorList>
    </citation>
    <scope>NUCLEOTIDE SEQUENCE [LARGE SCALE GENOMIC DNA]</scope>
    <source>
        <strain evidence="16 17">ATCC 14048</strain>
    </source>
</reference>
<keyword evidence="7 13" id="KW-0406">Ion transport</keyword>
<evidence type="ECO:0000256" key="14">
    <source>
        <dbReference type="RuleBase" id="RU003848"/>
    </source>
</evidence>
<evidence type="ECO:0000256" key="1">
    <source>
        <dbReference type="ARBA" id="ARBA00005513"/>
    </source>
</evidence>
<proteinExistence type="inferred from homology"/>
<evidence type="ECO:0000256" key="13">
    <source>
        <dbReference type="HAMAP-Rule" id="MF_01398"/>
    </source>
</evidence>
<keyword evidence="15" id="KW-0175">Coiled coil</keyword>
<dbReference type="HAMAP" id="MF_01398">
    <property type="entry name" value="ATP_synth_b_bprime"/>
    <property type="match status" value="1"/>
</dbReference>
<dbReference type="InterPro" id="IPR050059">
    <property type="entry name" value="ATP_synthase_B_chain"/>
</dbReference>
<comment type="function">
    <text evidence="11">Component of the F(0) channel, it forms part of the peripheral stalk, linking F(1) to F(0). The b'-subunit is a diverged and duplicated form of b found in plants and photosynthetic bacteria.</text>
</comment>
<keyword evidence="8 13" id="KW-0472">Membrane</keyword>
<protein>
    <recommendedName>
        <fullName evidence="13">ATP synthase subunit b</fullName>
    </recommendedName>
    <alternativeName>
        <fullName evidence="13">ATP synthase F(0) sector subunit b</fullName>
    </alternativeName>
    <alternativeName>
        <fullName evidence="13">ATPase subunit I</fullName>
    </alternativeName>
    <alternativeName>
        <fullName evidence="13">F-type ATPase subunit b</fullName>
        <shortName evidence="13">F-ATPase subunit b</shortName>
    </alternativeName>
</protein>
<keyword evidence="3 13" id="KW-0138">CF(0)</keyword>